<evidence type="ECO:0000313" key="2">
    <source>
        <dbReference type="EMBL" id="CUU60350.1"/>
    </source>
</evidence>
<sequence length="286" mass="31974">MTPALTGWHTPAVGIRLPGLGAGRRRPEPVPFRLGVDVVWKAFAAGVVLLALAAYWFHWNVTYAEDGTAVTAEVLDAGGPKERPTVRFVTRNGVPTVTQLTDYGDYPSVGEIITVEYDERDPGRARRYEGSWYWAYPAGVTVIGLAVPVTAVWIFCRRRREFPGWEPLAMADVTEIFSSLSAPWWAGPRSAGSSEGSVKQKRNDSRDCQKAHALMLRRDQQEIHRALPGWDLWGVGAGPSVERWRAGQRLSMAYDEVWCRRRRGETWRLKISLVESAPPTEATGRQ</sequence>
<protein>
    <recommendedName>
        <fullName evidence="4">DUF3592 domain-containing protein</fullName>
    </recommendedName>
</protein>
<evidence type="ECO:0000313" key="3">
    <source>
        <dbReference type="Proteomes" id="UP000198802"/>
    </source>
</evidence>
<feature type="transmembrane region" description="Helical" evidence="1">
    <location>
        <begin position="34"/>
        <end position="57"/>
    </location>
</feature>
<keyword evidence="3" id="KW-1185">Reference proteome</keyword>
<accession>A0A0S4QZ07</accession>
<feature type="transmembrane region" description="Helical" evidence="1">
    <location>
        <begin position="134"/>
        <end position="156"/>
    </location>
</feature>
<evidence type="ECO:0008006" key="4">
    <source>
        <dbReference type="Google" id="ProtNLM"/>
    </source>
</evidence>
<dbReference type="EMBL" id="FAOZ01000038">
    <property type="protein sequence ID" value="CUU60350.1"/>
    <property type="molecule type" value="Genomic_DNA"/>
</dbReference>
<gene>
    <name evidence="2" type="ORF">Ga0074812_13865</name>
</gene>
<dbReference type="AlphaFoldDB" id="A0A0S4QZ07"/>
<keyword evidence="1" id="KW-0472">Membrane</keyword>
<reference evidence="3" key="1">
    <citation type="submission" date="2015-11" db="EMBL/GenBank/DDBJ databases">
        <authorList>
            <person name="Varghese N."/>
        </authorList>
    </citation>
    <scope>NUCLEOTIDE SEQUENCE [LARGE SCALE GENOMIC DNA]</scope>
    <source>
        <strain evidence="3">DSM 45899</strain>
    </source>
</reference>
<organism evidence="2 3">
    <name type="scientific">Parafrankia irregularis</name>
    <dbReference type="NCBI Taxonomy" id="795642"/>
    <lineage>
        <taxon>Bacteria</taxon>
        <taxon>Bacillati</taxon>
        <taxon>Actinomycetota</taxon>
        <taxon>Actinomycetes</taxon>
        <taxon>Frankiales</taxon>
        <taxon>Frankiaceae</taxon>
        <taxon>Parafrankia</taxon>
    </lineage>
</organism>
<name>A0A0S4QZ07_9ACTN</name>
<evidence type="ECO:0000256" key="1">
    <source>
        <dbReference type="SAM" id="Phobius"/>
    </source>
</evidence>
<proteinExistence type="predicted"/>
<keyword evidence="1" id="KW-0812">Transmembrane</keyword>
<dbReference type="Proteomes" id="UP000198802">
    <property type="component" value="Unassembled WGS sequence"/>
</dbReference>
<keyword evidence="1" id="KW-1133">Transmembrane helix</keyword>